<accession>A0A7G9YI66</accession>
<proteinExistence type="predicted"/>
<dbReference type="AlphaFoldDB" id="A0A7G9YI66"/>
<dbReference type="InterPro" id="IPR002774">
    <property type="entry name" value="Flagellin_arc-type"/>
</dbReference>
<dbReference type="GO" id="GO:0005198">
    <property type="term" value="F:structural molecule activity"/>
    <property type="evidence" value="ECO:0007669"/>
    <property type="project" value="InterPro"/>
</dbReference>
<organism evidence="2">
    <name type="scientific">Candidatus Methanogaster sp. ANME-2c ERB4</name>
    <dbReference type="NCBI Taxonomy" id="2759911"/>
    <lineage>
        <taxon>Archaea</taxon>
        <taxon>Methanobacteriati</taxon>
        <taxon>Methanobacteriota</taxon>
        <taxon>Stenosarchaea group</taxon>
        <taxon>Methanomicrobia</taxon>
        <taxon>Methanosarcinales</taxon>
        <taxon>ANME-2 cluster</taxon>
        <taxon>Candidatus Methanogasteraceae</taxon>
        <taxon>Candidatus Methanogaster</taxon>
    </lineage>
</organism>
<evidence type="ECO:0000313" key="2">
    <source>
        <dbReference type="EMBL" id="QNO47700.1"/>
    </source>
</evidence>
<dbReference type="PANTHER" id="PTHR42200:SF2">
    <property type="entry name" value="ARCHAEAL FLAGELLA-RELATED PROTEIN F"/>
    <property type="match status" value="1"/>
</dbReference>
<dbReference type="PANTHER" id="PTHR42200">
    <property type="entry name" value="ARCHAEAL FLAGELLA-RELATED PROTEIN F-RELATED"/>
    <property type="match status" value="1"/>
</dbReference>
<evidence type="ECO:0000256" key="1">
    <source>
        <dbReference type="SAM" id="Phobius"/>
    </source>
</evidence>
<protein>
    <recommendedName>
        <fullName evidence="3">Archaeal Type IV pilin N-terminal domain-containing protein</fullName>
    </recommendedName>
</protein>
<keyword evidence="1" id="KW-1133">Transmembrane helix</keyword>
<gene>
    <name evidence="2" type="ORF">FJIOJMEM_00026</name>
</gene>
<dbReference type="EMBL" id="MT631271">
    <property type="protein sequence ID" value="QNO47700.1"/>
    <property type="molecule type" value="Genomic_DNA"/>
</dbReference>
<reference evidence="2" key="1">
    <citation type="submission" date="2020-06" db="EMBL/GenBank/DDBJ databases">
        <title>Unique genomic features of the anaerobic methanotrophic archaea.</title>
        <authorList>
            <person name="Chadwick G.L."/>
            <person name="Skennerton C.T."/>
            <person name="Laso-Perez R."/>
            <person name="Leu A.O."/>
            <person name="Speth D.R."/>
            <person name="Yu H."/>
            <person name="Morgan-Lang C."/>
            <person name="Hatzenpichler R."/>
            <person name="Goudeau D."/>
            <person name="Malmstrom R."/>
            <person name="Brazelton W.J."/>
            <person name="Woyke T."/>
            <person name="Hallam S.J."/>
            <person name="Tyson G.W."/>
            <person name="Wegener G."/>
            <person name="Boetius A."/>
            <person name="Orphan V."/>
        </authorList>
    </citation>
    <scope>NUCLEOTIDE SEQUENCE</scope>
</reference>
<evidence type="ECO:0008006" key="3">
    <source>
        <dbReference type="Google" id="ProtNLM"/>
    </source>
</evidence>
<feature type="transmembrane region" description="Helical" evidence="1">
    <location>
        <begin position="6"/>
        <end position="27"/>
    </location>
</feature>
<keyword evidence="1" id="KW-0812">Transmembrane</keyword>
<dbReference type="Pfam" id="PF01917">
    <property type="entry name" value="Flagellin_arch-type"/>
    <property type="match status" value="1"/>
</dbReference>
<name>A0A7G9YI66_9EURY</name>
<dbReference type="GO" id="GO:0097588">
    <property type="term" value="P:archaeal or bacterial-type flagellum-dependent cell motility"/>
    <property type="evidence" value="ECO:0007669"/>
    <property type="project" value="InterPro"/>
</dbReference>
<keyword evidence="1" id="KW-0472">Membrane</keyword>
<sequence length="142" mass="14683">MAGMPASQAIFFIASVIIASVVVVALYGTTGSLSGAVVVRNSHLTDQLKSEIVIINDPAASSHPGVYVLNTGKTSLDNSTDTIALLVNGVYQTILTSDIENDDGDLQWDPAEVVNLTISGVNPAGKSIKVVVANGVSDTEQL</sequence>